<comment type="caution">
    <text evidence="1">The sequence shown here is derived from an EMBL/GenBank/DDBJ whole genome shotgun (WGS) entry which is preliminary data.</text>
</comment>
<dbReference type="InterPro" id="IPR013493">
    <property type="entry name" value="CHP02677"/>
</dbReference>
<dbReference type="EMBL" id="JAASRS010000001">
    <property type="protein sequence ID" value="NIK16539.1"/>
    <property type="molecule type" value="Genomic_DNA"/>
</dbReference>
<keyword evidence="2" id="KW-1185">Reference proteome</keyword>
<dbReference type="Pfam" id="PF09660">
    <property type="entry name" value="DUF2397"/>
    <property type="match status" value="1"/>
</dbReference>
<sequence length="505" mass="61130">MDASWLKPISEVKYLAVDNAYRYRAILRYFYTQHERMRQYLFPEEVYAFLKQHDEFRDYTEDDLQQDLDQLVKWKNLIARQETTHIRTIEEFKKKRFRYQCSPYTVEIERMIRALEQLGDSFGGSLEKTRFDRLYTSLVRIETIIKNGFTEKRDEMNQVWEETFDYFKKIIQNSADYIAYLNSENMEEQMMSDAFLVYKEKFTTYLRDFIVALQKTSMQIEKLLEDLQEEEVRQFVHHVVDYQMTIPRWKDLSLTREQMVEERMETWRSLKEWFLGRNGHESELAFLQKQTNEAIRRITRVVQRLGERHHHFRSRKKDYLYLAQWFSKLDSLEDAHKLSAVVFGCFHTKHVVTDNDATEDMYRDIWDEAPSEWTVKPRVRHYQEKKKPQAIVDNENKKKQTMVEFLQQKQREEEELKQLVQDGKIILRELPVVAPHVRKTLLSWIAKAMSREDRIVKTEMGWKVKIVQKDEEFIELHSEDGMMIMPNYEIHFLENREVPAGGARL</sequence>
<dbReference type="Proteomes" id="UP000532769">
    <property type="component" value="Unassembled WGS sequence"/>
</dbReference>
<reference evidence="1 2" key="1">
    <citation type="submission" date="2020-03" db="EMBL/GenBank/DDBJ databases">
        <title>Genomic Encyclopedia of Archaeal and Bacterial Type Strains, Phase II (KMG-II): from individual species to whole genera.</title>
        <authorList>
            <person name="Goeker M."/>
        </authorList>
    </citation>
    <scope>NUCLEOTIDE SEQUENCE [LARGE SCALE GENOMIC DNA]</scope>
    <source>
        <strain evidence="1 2">DSM 4749</strain>
    </source>
</reference>
<gene>
    <name evidence="1" type="ORF">BDD39_003049</name>
</gene>
<evidence type="ECO:0000313" key="1">
    <source>
        <dbReference type="EMBL" id="NIK16539.1"/>
    </source>
</evidence>
<proteinExistence type="predicted"/>
<protein>
    <submittedName>
        <fullName evidence="1">Uncharacterized protein (TIGR02677 family)</fullName>
    </submittedName>
</protein>
<dbReference type="NCBIfam" id="TIGR02677">
    <property type="entry name" value="TIGR02677 family protein"/>
    <property type="match status" value="1"/>
</dbReference>
<organism evidence="1 2">
    <name type="scientific">Saccharococcus thermophilus</name>
    <dbReference type="NCBI Taxonomy" id="29396"/>
    <lineage>
        <taxon>Bacteria</taxon>
        <taxon>Bacillati</taxon>
        <taxon>Bacillota</taxon>
        <taxon>Bacilli</taxon>
        <taxon>Bacillales</taxon>
        <taxon>Anoxybacillaceae</taxon>
        <taxon>Saccharococcus</taxon>
    </lineage>
</organism>
<dbReference type="AlphaFoldDB" id="A0A846MLK6"/>
<evidence type="ECO:0000313" key="2">
    <source>
        <dbReference type="Proteomes" id="UP000532769"/>
    </source>
</evidence>
<accession>A0A846MLK6</accession>
<dbReference type="RefSeq" id="WP_166912102.1">
    <property type="nucleotide sequence ID" value="NZ_JAASRS010000001.1"/>
</dbReference>
<name>A0A846MLK6_9BACL</name>